<sequence length="100" mass="10683">MPLVVPIALVETVLEWAPRIGELALGATIAYIVLTRGWQLSKWLTDTRPIQYVALGFVALFVISALFGTVDSVVTALTGNRLGSMVFDPLARLAEAAGVV</sequence>
<gene>
    <name evidence="3" type="ORF">ELS19_17175</name>
    <name evidence="2" type="ORF">G3I44_04190</name>
</gene>
<keyword evidence="1" id="KW-1133">Transmembrane helix</keyword>
<evidence type="ECO:0000256" key="1">
    <source>
        <dbReference type="SAM" id="Phobius"/>
    </source>
</evidence>
<evidence type="ECO:0000313" key="5">
    <source>
        <dbReference type="Proteomes" id="UP000465846"/>
    </source>
</evidence>
<feature type="transmembrane region" description="Helical" evidence="1">
    <location>
        <begin position="50"/>
        <end position="70"/>
    </location>
</feature>
<dbReference type="EMBL" id="RZHH01000003">
    <property type="protein sequence ID" value="RYJ08287.1"/>
    <property type="molecule type" value="Genomic_DNA"/>
</dbReference>
<dbReference type="Proteomes" id="UP000294028">
    <property type="component" value="Unassembled WGS sequence"/>
</dbReference>
<accession>A0A482T5X8</accession>
<dbReference type="RefSeq" id="WP_129786142.1">
    <property type="nucleotide sequence ID" value="NZ_CP048739.1"/>
</dbReference>
<dbReference type="EMBL" id="CP048739">
    <property type="protein sequence ID" value="QIB73553.1"/>
    <property type="molecule type" value="Genomic_DNA"/>
</dbReference>
<dbReference type="AlphaFoldDB" id="A0A482T5X8"/>
<name>A0A482T5X8_9EURY</name>
<evidence type="ECO:0000313" key="4">
    <source>
        <dbReference type="Proteomes" id="UP000294028"/>
    </source>
</evidence>
<organism evidence="3 4">
    <name type="scientific">Halogeometricum borinquense</name>
    <dbReference type="NCBI Taxonomy" id="60847"/>
    <lineage>
        <taxon>Archaea</taxon>
        <taxon>Methanobacteriati</taxon>
        <taxon>Methanobacteriota</taxon>
        <taxon>Stenosarchaea group</taxon>
        <taxon>Halobacteria</taxon>
        <taxon>Halobacteriales</taxon>
        <taxon>Haloferacaceae</taxon>
        <taxon>Halogeometricum</taxon>
    </lineage>
</organism>
<keyword evidence="1" id="KW-0812">Transmembrane</keyword>
<keyword evidence="1" id="KW-0472">Membrane</keyword>
<evidence type="ECO:0000313" key="3">
    <source>
        <dbReference type="EMBL" id="RYJ08287.1"/>
    </source>
</evidence>
<evidence type="ECO:0000313" key="2">
    <source>
        <dbReference type="EMBL" id="QIB73553.1"/>
    </source>
</evidence>
<reference evidence="3 4" key="1">
    <citation type="submission" date="2018-12" db="EMBL/GenBank/DDBJ databases">
        <title>Genome analysis provides insights into bioremediation potentialities of Halogeometricum borinquense strain N11.</title>
        <authorList>
            <person name="Najjari A."/>
            <person name="Youssef N."/>
            <person name="Fhoula I."/>
            <person name="Ben Dhia O."/>
            <person name="Mahjoubi M."/>
            <person name="Ouzari H.I."/>
            <person name="Cherif A."/>
        </authorList>
    </citation>
    <scope>NUCLEOTIDE SEQUENCE [LARGE SCALE GENOMIC DNA]</scope>
    <source>
        <strain evidence="3 4">N11</strain>
    </source>
</reference>
<feature type="transmembrane region" description="Helical" evidence="1">
    <location>
        <begin position="20"/>
        <end position="38"/>
    </location>
</feature>
<protein>
    <submittedName>
        <fullName evidence="3">Uncharacterized protein</fullName>
    </submittedName>
</protein>
<proteinExistence type="predicted"/>
<reference evidence="2 5" key="2">
    <citation type="submission" date="2020-02" db="EMBL/GenBank/DDBJ databases">
        <title>Whole genome sequence of Halogeometricum borinquense strain wsp4.</title>
        <authorList>
            <person name="Verma D.K."/>
            <person name="Gopal K."/>
            <person name="Prasad E.S."/>
        </authorList>
    </citation>
    <scope>NUCLEOTIDE SEQUENCE [LARGE SCALE GENOMIC DNA]</scope>
    <source>
        <strain evidence="2">Wsp4</strain>
        <strain evidence="5">wsp4</strain>
    </source>
</reference>
<dbReference type="GeneID" id="44078573"/>
<dbReference type="Proteomes" id="UP000465846">
    <property type="component" value="Chromosome"/>
</dbReference>